<sequence length="153" mass="16577">MDPTTPFLSVDEFQAMIAPRVLTAGERALVELLVQAAADWIRDPNRRPGLSGNDPLVTQAKLITYDVVSSVLSPAGLDDPRVRQVMTQTDSRTTSITYAEAAKLLEFDDRHLIALGLSTSALPQAFYGTDHTGEYGGPGAFVDAFSDPGPRQW</sequence>
<protein>
    <recommendedName>
        <fullName evidence="3">Head-to-tail adaptor</fullName>
    </recommendedName>
</protein>
<evidence type="ECO:0000313" key="1">
    <source>
        <dbReference type="EMBL" id="MDV7292064.1"/>
    </source>
</evidence>
<dbReference type="AlphaFoldDB" id="A0AAE5ADS1"/>
<accession>A0AAE5ADS1</accession>
<name>A0AAE5ADS1_MYCFO</name>
<organism evidence="1 2">
    <name type="scientific">Mycolicibacterium fortuitum</name>
    <name type="common">Mycobacterium fortuitum</name>
    <dbReference type="NCBI Taxonomy" id="1766"/>
    <lineage>
        <taxon>Bacteria</taxon>
        <taxon>Bacillati</taxon>
        <taxon>Actinomycetota</taxon>
        <taxon>Actinomycetes</taxon>
        <taxon>Mycobacteriales</taxon>
        <taxon>Mycobacteriaceae</taxon>
        <taxon>Mycolicibacterium</taxon>
    </lineage>
</organism>
<evidence type="ECO:0008006" key="3">
    <source>
        <dbReference type="Google" id="ProtNLM"/>
    </source>
</evidence>
<dbReference type="Proteomes" id="UP001186041">
    <property type="component" value="Unassembled WGS sequence"/>
</dbReference>
<evidence type="ECO:0000313" key="2">
    <source>
        <dbReference type="Proteomes" id="UP001186041"/>
    </source>
</evidence>
<dbReference type="RefSeq" id="WP_317722294.1">
    <property type="nucleotide sequence ID" value="NZ_JAWLVK010000015.1"/>
</dbReference>
<gene>
    <name evidence="1" type="ORF">R4485_18000</name>
</gene>
<comment type="caution">
    <text evidence="1">The sequence shown here is derived from an EMBL/GenBank/DDBJ whole genome shotgun (WGS) entry which is preliminary data.</text>
</comment>
<dbReference type="EMBL" id="JAWLVV010000015">
    <property type="protein sequence ID" value="MDV7292064.1"/>
    <property type="molecule type" value="Genomic_DNA"/>
</dbReference>
<proteinExistence type="predicted"/>
<reference evidence="1" key="1">
    <citation type="submission" date="2023-10" db="EMBL/GenBank/DDBJ databases">
        <title>Mycolicibacterium fortuitum clinical isolates causing pulmonary infections in humans.</title>
        <authorList>
            <person name="Mejia-Ponce P.M."/>
            <person name="Zenteno-Cuevas R."/>
            <person name="Licona-Cassani C."/>
        </authorList>
    </citation>
    <scope>NUCLEOTIDE SEQUENCE</scope>
    <source>
        <strain evidence="1">M8</strain>
    </source>
</reference>